<feature type="chain" id="PRO_5007294488" description="G-protein coupled receptors family 1 profile domain-containing protein" evidence="2">
    <location>
        <begin position="20"/>
        <end position="242"/>
    </location>
</feature>
<dbReference type="Proteomes" id="UP000070444">
    <property type="component" value="Unassembled WGS sequence"/>
</dbReference>
<sequence>MSKPVFCSLIALAFGVCMAVFADPKENQGLTYCALNVEANYISFPMELFITIMTFFYLLLMIFCYYHISIYYYNTIQMMELNAKALNKIIQAEFNTSVRENCDEREVEGKSSTNTINTTNTKVEDDNSSIYTSGIKSLNSNTTKKCKIMCLAYRLISLIKVQSMILIFLIELLPITVLHFLKYLIKIPHYLVIEVISYYLVEFLSITNPAMVLFLHEETFQEFKFLCLLIKLRIKRVFVGSR</sequence>
<keyword evidence="2" id="KW-0732">Signal</keyword>
<dbReference type="EMBL" id="KQ964483">
    <property type="protein sequence ID" value="KXN71137.1"/>
    <property type="molecule type" value="Genomic_DNA"/>
</dbReference>
<dbReference type="Gene3D" id="1.20.1070.10">
    <property type="entry name" value="Rhodopsin 7-helix transmembrane proteins"/>
    <property type="match status" value="1"/>
</dbReference>
<evidence type="ECO:0000256" key="1">
    <source>
        <dbReference type="SAM" id="Phobius"/>
    </source>
</evidence>
<keyword evidence="1" id="KW-1133">Transmembrane helix</keyword>
<keyword evidence="1" id="KW-0472">Membrane</keyword>
<evidence type="ECO:0000313" key="3">
    <source>
        <dbReference type="EMBL" id="KXN71137.1"/>
    </source>
</evidence>
<evidence type="ECO:0008006" key="5">
    <source>
        <dbReference type="Google" id="ProtNLM"/>
    </source>
</evidence>
<accession>A0A137P7Y9</accession>
<dbReference type="AlphaFoldDB" id="A0A137P7Y9"/>
<reference evidence="3 4" key="1">
    <citation type="journal article" date="2015" name="Genome Biol. Evol.">
        <title>Phylogenomic analyses indicate that early fungi evolved digesting cell walls of algal ancestors of land plants.</title>
        <authorList>
            <person name="Chang Y."/>
            <person name="Wang S."/>
            <person name="Sekimoto S."/>
            <person name="Aerts A.L."/>
            <person name="Choi C."/>
            <person name="Clum A."/>
            <person name="LaButti K.M."/>
            <person name="Lindquist E.A."/>
            <person name="Yee Ngan C."/>
            <person name="Ohm R.A."/>
            <person name="Salamov A.A."/>
            <person name="Grigoriev I.V."/>
            <person name="Spatafora J.W."/>
            <person name="Berbee M.L."/>
        </authorList>
    </citation>
    <scope>NUCLEOTIDE SEQUENCE [LARGE SCALE GENOMIC DNA]</scope>
    <source>
        <strain evidence="3 4">NRRL 28638</strain>
    </source>
</reference>
<feature type="transmembrane region" description="Helical" evidence="1">
    <location>
        <begin position="196"/>
        <end position="215"/>
    </location>
</feature>
<keyword evidence="1" id="KW-0812">Transmembrane</keyword>
<feature type="transmembrane region" description="Helical" evidence="1">
    <location>
        <begin position="164"/>
        <end position="184"/>
    </location>
</feature>
<evidence type="ECO:0000313" key="4">
    <source>
        <dbReference type="Proteomes" id="UP000070444"/>
    </source>
</evidence>
<proteinExistence type="predicted"/>
<organism evidence="3 4">
    <name type="scientific">Conidiobolus coronatus (strain ATCC 28846 / CBS 209.66 / NRRL 28638)</name>
    <name type="common">Delacroixia coronata</name>
    <dbReference type="NCBI Taxonomy" id="796925"/>
    <lineage>
        <taxon>Eukaryota</taxon>
        <taxon>Fungi</taxon>
        <taxon>Fungi incertae sedis</taxon>
        <taxon>Zoopagomycota</taxon>
        <taxon>Entomophthoromycotina</taxon>
        <taxon>Entomophthoromycetes</taxon>
        <taxon>Entomophthorales</taxon>
        <taxon>Ancylistaceae</taxon>
        <taxon>Conidiobolus</taxon>
    </lineage>
</organism>
<dbReference type="SUPFAM" id="SSF81321">
    <property type="entry name" value="Family A G protein-coupled receptor-like"/>
    <property type="match status" value="1"/>
</dbReference>
<protein>
    <recommendedName>
        <fullName evidence="5">G-protein coupled receptors family 1 profile domain-containing protein</fullName>
    </recommendedName>
</protein>
<name>A0A137P7Y9_CONC2</name>
<feature type="signal peptide" evidence="2">
    <location>
        <begin position="1"/>
        <end position="19"/>
    </location>
</feature>
<gene>
    <name evidence="3" type="ORF">CONCODRAFT_6240</name>
</gene>
<feature type="transmembrane region" description="Helical" evidence="1">
    <location>
        <begin position="46"/>
        <end position="68"/>
    </location>
</feature>
<evidence type="ECO:0000256" key="2">
    <source>
        <dbReference type="SAM" id="SignalP"/>
    </source>
</evidence>
<keyword evidence="4" id="KW-1185">Reference proteome</keyword>